<dbReference type="Proteomes" id="UP000283269">
    <property type="component" value="Unassembled WGS sequence"/>
</dbReference>
<comment type="caution">
    <text evidence="1">The sequence shown here is derived from an EMBL/GenBank/DDBJ whole genome shotgun (WGS) entry which is preliminary data.</text>
</comment>
<evidence type="ECO:0000313" key="2">
    <source>
        <dbReference type="Proteomes" id="UP000283269"/>
    </source>
</evidence>
<accession>A0A409XLG4</accession>
<sequence>MTHTTAVTDTSQATASRIATITAIAAIGNARNVPNSKKVVLDAQVYVGSENLHVSKFQVIIASSSSFSIDPSQHAYLHVTGVATNCQKEQGTFDLDVDRYISVLKPVQKVKPSAPTRSQICLAIKLESRSHTTNIMYQYSVF</sequence>
<organism evidence="1 2">
    <name type="scientific">Psilocybe cyanescens</name>
    <dbReference type="NCBI Taxonomy" id="93625"/>
    <lineage>
        <taxon>Eukaryota</taxon>
        <taxon>Fungi</taxon>
        <taxon>Dikarya</taxon>
        <taxon>Basidiomycota</taxon>
        <taxon>Agaricomycotina</taxon>
        <taxon>Agaricomycetes</taxon>
        <taxon>Agaricomycetidae</taxon>
        <taxon>Agaricales</taxon>
        <taxon>Agaricineae</taxon>
        <taxon>Strophariaceae</taxon>
        <taxon>Psilocybe</taxon>
    </lineage>
</organism>
<protein>
    <submittedName>
        <fullName evidence="1">Uncharacterized protein</fullName>
    </submittedName>
</protein>
<keyword evidence="2" id="KW-1185">Reference proteome</keyword>
<proteinExistence type="predicted"/>
<evidence type="ECO:0000313" key="1">
    <source>
        <dbReference type="EMBL" id="PPQ91546.1"/>
    </source>
</evidence>
<dbReference type="AlphaFoldDB" id="A0A409XLG4"/>
<dbReference type="InParanoid" id="A0A409XLG4"/>
<dbReference type="EMBL" id="NHYD01001317">
    <property type="protein sequence ID" value="PPQ91546.1"/>
    <property type="molecule type" value="Genomic_DNA"/>
</dbReference>
<name>A0A409XLG4_PSICY</name>
<reference evidence="1 2" key="1">
    <citation type="journal article" date="2018" name="Evol. Lett.">
        <title>Horizontal gene cluster transfer increased hallucinogenic mushroom diversity.</title>
        <authorList>
            <person name="Reynolds H.T."/>
            <person name="Vijayakumar V."/>
            <person name="Gluck-Thaler E."/>
            <person name="Korotkin H.B."/>
            <person name="Matheny P.B."/>
            <person name="Slot J.C."/>
        </authorList>
    </citation>
    <scope>NUCLEOTIDE SEQUENCE [LARGE SCALE GENOMIC DNA]</scope>
    <source>
        <strain evidence="1 2">2631</strain>
    </source>
</reference>
<gene>
    <name evidence="1" type="ORF">CVT25_008685</name>
</gene>